<dbReference type="GO" id="GO:0009251">
    <property type="term" value="P:glucan catabolic process"/>
    <property type="evidence" value="ECO:0007669"/>
    <property type="project" value="TreeGrafter"/>
</dbReference>
<dbReference type="Gene3D" id="3.20.20.80">
    <property type="entry name" value="Glycosidases"/>
    <property type="match status" value="1"/>
</dbReference>
<comment type="caution">
    <text evidence="9">The sequence shown here is derived from an EMBL/GenBank/DDBJ whole genome shotgun (WGS) entry which is preliminary data.</text>
</comment>
<evidence type="ECO:0000313" key="9">
    <source>
        <dbReference type="EMBL" id="KAK4547969.1"/>
    </source>
</evidence>
<dbReference type="InterPro" id="IPR050386">
    <property type="entry name" value="Glycosyl_hydrolase_5"/>
</dbReference>
<organism evidence="9 10">
    <name type="scientific">Oleoguttula mirabilis</name>
    <dbReference type="NCBI Taxonomy" id="1507867"/>
    <lineage>
        <taxon>Eukaryota</taxon>
        <taxon>Fungi</taxon>
        <taxon>Dikarya</taxon>
        <taxon>Ascomycota</taxon>
        <taxon>Pezizomycotina</taxon>
        <taxon>Dothideomycetes</taxon>
        <taxon>Dothideomycetidae</taxon>
        <taxon>Mycosphaerellales</taxon>
        <taxon>Teratosphaeriaceae</taxon>
        <taxon>Oleoguttula</taxon>
    </lineage>
</organism>
<evidence type="ECO:0000256" key="1">
    <source>
        <dbReference type="ARBA" id="ARBA00005641"/>
    </source>
</evidence>
<dbReference type="InterPro" id="IPR001547">
    <property type="entry name" value="Glyco_hydro_5"/>
</dbReference>
<keyword evidence="6" id="KW-0472">Membrane</keyword>
<feature type="signal peptide" evidence="7">
    <location>
        <begin position="1"/>
        <end position="22"/>
    </location>
</feature>
<evidence type="ECO:0000256" key="7">
    <source>
        <dbReference type="SAM" id="SignalP"/>
    </source>
</evidence>
<dbReference type="Pfam" id="PF00150">
    <property type="entry name" value="Cellulase"/>
    <property type="match status" value="1"/>
</dbReference>
<dbReference type="PANTHER" id="PTHR31297">
    <property type="entry name" value="GLUCAN ENDO-1,6-BETA-GLUCOSIDASE B"/>
    <property type="match status" value="1"/>
</dbReference>
<keyword evidence="6" id="KW-1133">Transmembrane helix</keyword>
<evidence type="ECO:0000256" key="6">
    <source>
        <dbReference type="SAM" id="Phobius"/>
    </source>
</evidence>
<evidence type="ECO:0000256" key="4">
    <source>
        <dbReference type="ARBA" id="ARBA00023316"/>
    </source>
</evidence>
<keyword evidence="10" id="KW-1185">Reference proteome</keyword>
<accession>A0AAV9JQU0</accession>
<comment type="similarity">
    <text evidence="1 5">Belongs to the glycosyl hydrolase 5 (cellulase A) family.</text>
</comment>
<dbReference type="GO" id="GO:0005576">
    <property type="term" value="C:extracellular region"/>
    <property type="evidence" value="ECO:0007669"/>
    <property type="project" value="TreeGrafter"/>
</dbReference>
<dbReference type="GO" id="GO:0009986">
    <property type="term" value="C:cell surface"/>
    <property type="evidence" value="ECO:0007669"/>
    <property type="project" value="TreeGrafter"/>
</dbReference>
<keyword evidence="3 5" id="KW-0326">Glycosidase</keyword>
<dbReference type="Proteomes" id="UP001324427">
    <property type="component" value="Unassembled WGS sequence"/>
</dbReference>
<keyword evidence="7" id="KW-0732">Signal</keyword>
<dbReference type="GO" id="GO:0071555">
    <property type="term" value="P:cell wall organization"/>
    <property type="evidence" value="ECO:0007669"/>
    <property type="project" value="UniProtKB-KW"/>
</dbReference>
<evidence type="ECO:0000256" key="3">
    <source>
        <dbReference type="ARBA" id="ARBA00023295"/>
    </source>
</evidence>
<dbReference type="AlphaFoldDB" id="A0AAV9JQU0"/>
<evidence type="ECO:0000313" key="10">
    <source>
        <dbReference type="Proteomes" id="UP001324427"/>
    </source>
</evidence>
<keyword evidence="6" id="KW-0812">Transmembrane</keyword>
<evidence type="ECO:0000256" key="2">
    <source>
        <dbReference type="ARBA" id="ARBA00022801"/>
    </source>
</evidence>
<dbReference type="PANTHER" id="PTHR31297:SF42">
    <property type="entry name" value="GLYCOSIDE HYDROLASE FAMILY 5 DOMAIN-CONTAINING PROTEIN"/>
    <property type="match status" value="1"/>
</dbReference>
<gene>
    <name evidence="9" type="ORF">LTR36_010688</name>
</gene>
<dbReference type="EMBL" id="JAVFHQ010000009">
    <property type="protein sequence ID" value="KAK4547969.1"/>
    <property type="molecule type" value="Genomic_DNA"/>
</dbReference>
<reference evidence="9 10" key="1">
    <citation type="submission" date="2021-11" db="EMBL/GenBank/DDBJ databases">
        <title>Black yeast isolated from Biological Soil Crust.</title>
        <authorList>
            <person name="Kurbessoian T."/>
        </authorList>
    </citation>
    <scope>NUCLEOTIDE SEQUENCE [LARGE SCALE GENOMIC DNA]</scope>
    <source>
        <strain evidence="9 10">CCFEE 5522</strain>
    </source>
</reference>
<feature type="domain" description="Glycoside hydrolase family 5" evidence="8">
    <location>
        <begin position="81"/>
        <end position="381"/>
    </location>
</feature>
<evidence type="ECO:0000259" key="8">
    <source>
        <dbReference type="Pfam" id="PF00150"/>
    </source>
</evidence>
<dbReference type="InterPro" id="IPR017853">
    <property type="entry name" value="GH"/>
</dbReference>
<keyword evidence="4" id="KW-0961">Cell wall biogenesis/degradation</keyword>
<dbReference type="SUPFAM" id="SSF51445">
    <property type="entry name" value="(Trans)glycosidases"/>
    <property type="match status" value="1"/>
</dbReference>
<feature type="transmembrane region" description="Helical" evidence="6">
    <location>
        <begin position="449"/>
        <end position="467"/>
    </location>
</feature>
<evidence type="ECO:0000256" key="5">
    <source>
        <dbReference type="RuleBase" id="RU361153"/>
    </source>
</evidence>
<name>A0AAV9JQU0_9PEZI</name>
<feature type="chain" id="PRO_5043787860" description="Glycoside hydrolase family 5 domain-containing protein" evidence="7">
    <location>
        <begin position="23"/>
        <end position="468"/>
    </location>
</feature>
<sequence length="468" mass="50871">MRRPYAAAALLLSLITAAATQALDVHSLASRAASTPDVVRGVNLGGWLVSEEWITPSLYQSTGASDEWHLCNTLGNKKCSSKLKTHWKTFYTRDDFVDIKAAGLNAVRIPVGYWAVDRRVWEPYVNGQYPYLIRAVQWAKELGLSVLIDLHGAPGSQNGQDNSGLIGPVLFPSNSSNAARSLYVLNNLTQEFSNAIYGGAVTGIELLNEPRLGDNSTDDFSMDELKDFYTDATKGVRAANDADTINVTIHDAFYGPQYWADYDALQTTSSAPADLLTLDTHQYYAFNDLANLPHTQILASVCNISQLLKQPVSTSGIPYTLVGEFSLETGSAPTTTSSDQNNEDDQARRTWFRLLFEAQIAAYSPNGPGQSSIGWFFWTWKTEYEIDTWSYRRGVAHQYIPADVSNASDLVYTVLENGCIDLSADGLDNYTAPASVAAASGRIGGGGSGLLAGLLPVVVGLMSLGWVF</sequence>
<protein>
    <recommendedName>
        <fullName evidence="8">Glycoside hydrolase family 5 domain-containing protein</fullName>
    </recommendedName>
</protein>
<dbReference type="GO" id="GO:0008422">
    <property type="term" value="F:beta-glucosidase activity"/>
    <property type="evidence" value="ECO:0007669"/>
    <property type="project" value="TreeGrafter"/>
</dbReference>
<proteinExistence type="inferred from homology"/>
<keyword evidence="2 5" id="KW-0378">Hydrolase</keyword>